<reference evidence="1 2" key="1">
    <citation type="submission" date="2018-05" db="EMBL/GenBank/DDBJ databases">
        <title>Rhodoferax soyangensis sp.nov., isolated from an oligotrophic freshwater lake.</title>
        <authorList>
            <person name="Park M."/>
        </authorList>
    </citation>
    <scope>NUCLEOTIDE SEQUENCE [LARGE SCALE GENOMIC DNA]</scope>
    <source>
        <strain evidence="1 2">IMCC26218</strain>
    </source>
</reference>
<dbReference type="InterPro" id="IPR027417">
    <property type="entry name" value="P-loop_NTPase"/>
</dbReference>
<gene>
    <name evidence="1" type="ORF">DIC66_07935</name>
</gene>
<organism evidence="1 2">
    <name type="scientific">Rhodoferax lacus</name>
    <dbReference type="NCBI Taxonomy" id="2184758"/>
    <lineage>
        <taxon>Bacteria</taxon>
        <taxon>Pseudomonadati</taxon>
        <taxon>Pseudomonadota</taxon>
        <taxon>Betaproteobacteria</taxon>
        <taxon>Burkholderiales</taxon>
        <taxon>Comamonadaceae</taxon>
        <taxon>Rhodoferax</taxon>
    </lineage>
</organism>
<evidence type="ECO:0000313" key="2">
    <source>
        <dbReference type="Proteomes" id="UP000260665"/>
    </source>
</evidence>
<proteinExistence type="predicted"/>
<evidence type="ECO:0008006" key="3">
    <source>
        <dbReference type="Google" id="ProtNLM"/>
    </source>
</evidence>
<dbReference type="Proteomes" id="UP000260665">
    <property type="component" value="Unassembled WGS sequence"/>
</dbReference>
<dbReference type="RefSeq" id="WP_117175824.1">
    <property type="nucleotide sequence ID" value="NZ_QFZK01000003.1"/>
</dbReference>
<sequence length="196" mass="22430">MAIQYTNISNVLPETKLRMYPTKVINIIGGPGCGKSMFSAAIVLYLHLHGKTVETIPDHAKALVWQRNFEVLKNQYFIAQRQFEMLNLLDGQVQFLVTESALPQMLYYNENYEPNICDVAKTRTQMLEWHRMHDNVNILVERGDKRYVRAGRFQEEEQAVAIDLGIRTLLDREAIPYTALSPDLEAINAFAATLLA</sequence>
<accession>A0A3E1REG9</accession>
<dbReference type="Gene3D" id="3.40.50.300">
    <property type="entry name" value="P-loop containing nucleotide triphosphate hydrolases"/>
    <property type="match status" value="1"/>
</dbReference>
<protein>
    <recommendedName>
        <fullName evidence="3">NadR/Ttd14 AAA domain-containing protein</fullName>
    </recommendedName>
</protein>
<comment type="caution">
    <text evidence="1">The sequence shown here is derived from an EMBL/GenBank/DDBJ whole genome shotgun (WGS) entry which is preliminary data.</text>
</comment>
<evidence type="ECO:0000313" key="1">
    <source>
        <dbReference type="EMBL" id="RFO97765.1"/>
    </source>
</evidence>
<dbReference type="AlphaFoldDB" id="A0A3E1REG9"/>
<dbReference type="SUPFAM" id="SSF52540">
    <property type="entry name" value="P-loop containing nucleoside triphosphate hydrolases"/>
    <property type="match status" value="1"/>
</dbReference>
<name>A0A3E1REG9_9BURK</name>
<keyword evidence="2" id="KW-1185">Reference proteome</keyword>
<dbReference type="EMBL" id="QFZK01000003">
    <property type="protein sequence ID" value="RFO97765.1"/>
    <property type="molecule type" value="Genomic_DNA"/>
</dbReference>
<dbReference type="OrthoDB" id="8894943at2"/>